<reference evidence="1 2" key="1">
    <citation type="submission" date="2017-01" db="EMBL/GenBank/DDBJ databases">
        <title>Bacillus cereus isolates.</title>
        <authorList>
            <person name="Beno S.M."/>
        </authorList>
    </citation>
    <scope>NUCLEOTIDE SEQUENCE [LARGE SCALE GENOMIC DNA]</scope>
    <source>
        <strain evidence="1 2">FSL K6-1030</strain>
    </source>
</reference>
<dbReference type="PANTHER" id="PTHR36433:SF2">
    <property type="entry name" value="YXEA FAMILY PROTEIN"/>
    <property type="match status" value="1"/>
</dbReference>
<sequence length="110" mass="12922">MKKYITVLGFVLMLSVFSVGCHSIKKWGTDSYYVQITTDGQLQDNHRYEYRLQGFNEKGTEKEMVFDAERKLKKDAFLKVYYDKDKGVKTWEEVKKDNIPEKAKINLGVQ</sequence>
<evidence type="ECO:0008006" key="3">
    <source>
        <dbReference type="Google" id="ProtNLM"/>
    </source>
</evidence>
<accession>A0A9X6GCH8</accession>
<evidence type="ECO:0000313" key="2">
    <source>
        <dbReference type="Proteomes" id="UP000190641"/>
    </source>
</evidence>
<proteinExistence type="predicted"/>
<dbReference type="InterPro" id="IPR036166">
    <property type="entry name" value="YxeA-like_sf"/>
</dbReference>
<dbReference type="NCBIfam" id="TIGR01655">
    <property type="entry name" value="yxeA_fam"/>
    <property type="match status" value="1"/>
</dbReference>
<name>A0A9X6GCH8_BACCE</name>
<dbReference type="Pfam" id="PF06486">
    <property type="entry name" value="DUF1093"/>
    <property type="match status" value="1"/>
</dbReference>
<protein>
    <recommendedName>
        <fullName evidence="3">YxeA family protein</fullName>
    </recommendedName>
</protein>
<dbReference type="AlphaFoldDB" id="A0A9X6GCH8"/>
<organism evidence="1 2">
    <name type="scientific">Bacillus cereus</name>
    <dbReference type="NCBI Taxonomy" id="1396"/>
    <lineage>
        <taxon>Bacteria</taxon>
        <taxon>Bacillati</taxon>
        <taxon>Bacillota</taxon>
        <taxon>Bacilli</taxon>
        <taxon>Bacillales</taxon>
        <taxon>Bacillaceae</taxon>
        <taxon>Bacillus</taxon>
        <taxon>Bacillus cereus group</taxon>
    </lineage>
</organism>
<dbReference type="Proteomes" id="UP000190641">
    <property type="component" value="Unassembled WGS sequence"/>
</dbReference>
<comment type="caution">
    <text evidence="1">The sequence shown here is derived from an EMBL/GenBank/DDBJ whole genome shotgun (WGS) entry which is preliminary data.</text>
</comment>
<dbReference type="InterPro" id="IPR006542">
    <property type="entry name" value="DUF1093"/>
</dbReference>
<gene>
    <name evidence="1" type="ORF">BLX06_33020</name>
</gene>
<dbReference type="PANTHER" id="PTHR36433">
    <property type="entry name" value="HYPOTHETICAL CYTOSOLIC PROTEIN"/>
    <property type="match status" value="1"/>
</dbReference>
<dbReference type="Gene3D" id="2.40.50.480">
    <property type="match status" value="1"/>
</dbReference>
<dbReference type="EMBL" id="MUAU01000276">
    <property type="protein sequence ID" value="OOR71041.1"/>
    <property type="molecule type" value="Genomic_DNA"/>
</dbReference>
<evidence type="ECO:0000313" key="1">
    <source>
        <dbReference type="EMBL" id="OOR71041.1"/>
    </source>
</evidence>
<dbReference type="PROSITE" id="PS51257">
    <property type="entry name" value="PROKAR_LIPOPROTEIN"/>
    <property type="match status" value="1"/>
</dbReference>
<dbReference type="RefSeq" id="WP_078188051.1">
    <property type="nucleotide sequence ID" value="NZ_CP090083.1"/>
</dbReference>
<dbReference type="SUPFAM" id="SSF159121">
    <property type="entry name" value="BC4932-like"/>
    <property type="match status" value="1"/>
</dbReference>